<dbReference type="InterPro" id="IPR013783">
    <property type="entry name" value="Ig-like_fold"/>
</dbReference>
<dbReference type="GO" id="GO:0005975">
    <property type="term" value="P:carbohydrate metabolic process"/>
    <property type="evidence" value="ECO:0007669"/>
    <property type="project" value="UniProtKB-ARBA"/>
</dbReference>
<feature type="chain" id="PRO_5038720890" evidence="1">
    <location>
        <begin position="25"/>
        <end position="962"/>
    </location>
</feature>
<dbReference type="Pfam" id="PF22816">
    <property type="entry name" value="CatAgl_D2"/>
    <property type="match status" value="1"/>
</dbReference>
<dbReference type="Pfam" id="PF22815">
    <property type="entry name" value="CatAgl_D1"/>
    <property type="match status" value="1"/>
</dbReference>
<dbReference type="Pfam" id="PF00754">
    <property type="entry name" value="F5_F8_type_C"/>
    <property type="match status" value="1"/>
</dbReference>
<feature type="domain" description="F5/8 type C" evidence="2">
    <location>
        <begin position="31"/>
        <end position="178"/>
    </location>
</feature>
<dbReference type="CDD" id="cd14490">
    <property type="entry name" value="CBM6-CBM35-CBM36_like_1"/>
    <property type="match status" value="1"/>
</dbReference>
<name>A0A3E0I0A0_9PSEU</name>
<gene>
    <name evidence="3" type="ORF">BCF44_103574</name>
</gene>
<dbReference type="InterPro" id="IPR055149">
    <property type="entry name" value="Agl_cat_D2"/>
</dbReference>
<evidence type="ECO:0000256" key="1">
    <source>
        <dbReference type="SAM" id="SignalP"/>
    </source>
</evidence>
<keyword evidence="1" id="KW-0732">Signal</keyword>
<dbReference type="PROSITE" id="PS50022">
    <property type="entry name" value="FA58C_3"/>
    <property type="match status" value="1"/>
</dbReference>
<dbReference type="Gene3D" id="2.60.120.260">
    <property type="entry name" value="Galactose-binding domain-like"/>
    <property type="match status" value="2"/>
</dbReference>
<proteinExistence type="predicted"/>
<sequence>MLLSRLLPALTAAGLLLASGPAVVPSFNSPSFNSAVGADATNLALGKPITASSVIGNFAATNADDGDPTTYWEAAGNSFPNTLTVSLGSNADVTSIVLRLNPSTDWGARTQTIEVLGRDQDSGSFASLVAATPYVFDPATGNTVTIPVTARVADVQLRITSNTGSGGGQIAEFGVFGTPSPNPDLTITDAAWTPGAPTETDDVHASATVRNVGQLATSATTNVTFYLGDTKVGTTQVGPLAIDASATVAADIGRHDAGSYRLTAKVDEANRIIEKDETNNAFTDPTPLVVAPVASADLVATVSPTPDEPAAGDTVNFVATLKNQGTRASAVAHTIKTTITDANTGRFQTVLIGVHIGTLAPGASATVQLGKWWAAADGRYTVKTELSNDANEVAIKRANNVSSQDLYVGRGAAMPYRTYEAENGVLRGGAAIVGPSRTIGDLAGEASGREAVTLNQTGASVEFTTHEPTNTLVTRFSVPDGNPSTLDVYVNGRFLKPITLNPKYAWLYGPEASPSNEPTAGPPRHIYDEANLLLGATVPAGSRIRLQKDAANTGTFTIDFVSLEQATPIANPDPAHYVTPAGFTQQDVQAALDKVRTDITGAYTGVYLPAGDYQTTDKLTVTGTAVKIVGAGPWFTRFIAPQDRTNVDVGFRIDGSANGSTFAGLSFFGDYDTRLDGQGRVFDLANVSNLTIDNVWVEHSVVMVWGTNVHNVTVSNSRARDLMADGVNMTNGSTGNHVVNDEARSTGDDSFALWAATDLHNGDQRDNLFEHLTALTPWRAAGVAVYGGQANAFQDVKVADTLAGSGVTISSLNFGVTLRDFGPDTTSLHNFEIVRAGGHFWGAQTFPAIWVFSATNAFRAIHVSDVDIVDPTYSGIMFQTDYINGQPAFPITDTEFDHVSISGAQLSGDAFQAKSGFGLWANELPEPGQGPAVGSATFHDLRLCDNHQDVKNTTSTFTITVK</sequence>
<keyword evidence="4" id="KW-1185">Reference proteome</keyword>
<accession>A0A3E0I0A0</accession>
<evidence type="ECO:0000313" key="3">
    <source>
        <dbReference type="EMBL" id="REH52123.1"/>
    </source>
</evidence>
<organism evidence="3 4">
    <name type="scientific">Kutzneria buriramensis</name>
    <dbReference type="NCBI Taxonomy" id="1045776"/>
    <lineage>
        <taxon>Bacteria</taxon>
        <taxon>Bacillati</taxon>
        <taxon>Actinomycetota</taxon>
        <taxon>Actinomycetes</taxon>
        <taxon>Pseudonocardiales</taxon>
        <taxon>Pseudonocardiaceae</taxon>
        <taxon>Kutzneria</taxon>
    </lineage>
</organism>
<dbReference type="InterPro" id="IPR008979">
    <property type="entry name" value="Galactose-bd-like_sf"/>
</dbReference>
<dbReference type="InterPro" id="IPR012334">
    <property type="entry name" value="Pectin_lyas_fold"/>
</dbReference>
<dbReference type="Pfam" id="PF07705">
    <property type="entry name" value="CARDB"/>
    <property type="match status" value="2"/>
</dbReference>
<dbReference type="EMBL" id="QUNO01000003">
    <property type="protein sequence ID" value="REH52123.1"/>
    <property type="molecule type" value="Genomic_DNA"/>
</dbReference>
<dbReference type="InterPro" id="IPR011050">
    <property type="entry name" value="Pectin_lyase_fold/virulence"/>
</dbReference>
<dbReference type="Gene3D" id="2.60.40.10">
    <property type="entry name" value="Immunoglobulins"/>
    <property type="match status" value="2"/>
</dbReference>
<dbReference type="InterPro" id="IPR033801">
    <property type="entry name" value="CBM6-CBM35-CBM36-like_1"/>
</dbReference>
<evidence type="ECO:0000259" key="2">
    <source>
        <dbReference type="PROSITE" id="PS50022"/>
    </source>
</evidence>
<dbReference type="Gene3D" id="2.160.20.10">
    <property type="entry name" value="Single-stranded right-handed beta-helix, Pectin lyase-like"/>
    <property type="match status" value="1"/>
</dbReference>
<feature type="signal peptide" evidence="1">
    <location>
        <begin position="1"/>
        <end position="24"/>
    </location>
</feature>
<dbReference type="OrthoDB" id="5476529at2"/>
<dbReference type="InterPro" id="IPR000421">
    <property type="entry name" value="FA58C"/>
</dbReference>
<dbReference type="SUPFAM" id="SSF51126">
    <property type="entry name" value="Pectin lyase-like"/>
    <property type="match status" value="1"/>
</dbReference>
<dbReference type="Proteomes" id="UP000256269">
    <property type="component" value="Unassembled WGS sequence"/>
</dbReference>
<evidence type="ECO:0000313" key="4">
    <source>
        <dbReference type="Proteomes" id="UP000256269"/>
    </source>
</evidence>
<dbReference type="SUPFAM" id="SSF49785">
    <property type="entry name" value="Galactose-binding domain-like"/>
    <property type="match status" value="1"/>
</dbReference>
<reference evidence="3 4" key="1">
    <citation type="submission" date="2018-08" db="EMBL/GenBank/DDBJ databases">
        <title>Genomic Encyclopedia of Archaeal and Bacterial Type Strains, Phase II (KMG-II): from individual species to whole genera.</title>
        <authorList>
            <person name="Goeker M."/>
        </authorList>
    </citation>
    <scope>NUCLEOTIDE SEQUENCE [LARGE SCALE GENOMIC DNA]</scope>
    <source>
        <strain evidence="3 4">DSM 45791</strain>
    </source>
</reference>
<protein>
    <submittedName>
        <fullName evidence="3">CARDB protein</fullName>
    </submittedName>
</protein>
<dbReference type="RefSeq" id="WP_116174106.1">
    <property type="nucleotide sequence ID" value="NZ_CP144375.1"/>
</dbReference>
<dbReference type="AlphaFoldDB" id="A0A3E0I0A0"/>
<comment type="caution">
    <text evidence="3">The sequence shown here is derived from an EMBL/GenBank/DDBJ whole genome shotgun (WGS) entry which is preliminary data.</text>
</comment>
<dbReference type="InterPro" id="IPR011635">
    <property type="entry name" value="CARDB"/>
</dbReference>